<comment type="caution">
    <text evidence="3">The sequence shown here is derived from an EMBL/GenBank/DDBJ whole genome shotgun (WGS) entry which is preliminary data.</text>
</comment>
<evidence type="ECO:0000259" key="2">
    <source>
        <dbReference type="Pfam" id="PF10021"/>
    </source>
</evidence>
<gene>
    <name evidence="3" type="ORF">JMJ35_007776</name>
</gene>
<organism evidence="3 4">
    <name type="scientific">Cladonia borealis</name>
    <dbReference type="NCBI Taxonomy" id="184061"/>
    <lineage>
        <taxon>Eukaryota</taxon>
        <taxon>Fungi</taxon>
        <taxon>Dikarya</taxon>
        <taxon>Ascomycota</taxon>
        <taxon>Pezizomycotina</taxon>
        <taxon>Lecanoromycetes</taxon>
        <taxon>OSLEUM clade</taxon>
        <taxon>Lecanoromycetidae</taxon>
        <taxon>Lecanorales</taxon>
        <taxon>Lecanorineae</taxon>
        <taxon>Cladoniaceae</taxon>
        <taxon>Cladonia</taxon>
    </lineage>
</organism>
<dbReference type="EMBL" id="JAFEKC020000018">
    <property type="protein sequence ID" value="KAK0509382.1"/>
    <property type="molecule type" value="Genomic_DNA"/>
</dbReference>
<dbReference type="InterPro" id="IPR019261">
    <property type="entry name" value="PARG_cat_microbial"/>
</dbReference>
<dbReference type="SUPFAM" id="SSF52949">
    <property type="entry name" value="Macro domain-like"/>
    <property type="match status" value="1"/>
</dbReference>
<feature type="compositionally biased region" description="Low complexity" evidence="1">
    <location>
        <begin position="27"/>
        <end position="38"/>
    </location>
</feature>
<dbReference type="NCBIfam" id="TIGR02452">
    <property type="entry name" value="TIGR02452 family protein"/>
    <property type="match status" value="1"/>
</dbReference>
<keyword evidence="4" id="KW-1185">Reference proteome</keyword>
<feature type="compositionally biased region" description="Basic and acidic residues" evidence="1">
    <location>
        <begin position="1"/>
        <end position="15"/>
    </location>
</feature>
<evidence type="ECO:0000313" key="3">
    <source>
        <dbReference type="EMBL" id="KAK0509382.1"/>
    </source>
</evidence>
<accession>A0AA39UZ68</accession>
<sequence length="379" mass="41811">MPREEKYQSQPDKKPGFIQTTLTQVFSPRRGSSSTTSPYFSRPPANTHGSAEEPKMSGNGATGTGVPISSVSKPDLYTERRSKRDRPPPSLTSSPSSRHSVLLAQVAAETKAVLPNVLELTPNAPSKGTLYRLDDRFRLDYKHNPRFQPTKIRVLNADSIDAALSLCSRTAVTDPTPDSKPVLILNMANAYHSGGGWEQGALAQEEALCYRSSLSFTLKIRFYPIPEFGGIYSPTVVVIREGMAQGHKLLDLTKPEDLPVVSCVSVAAIRDPDIVRDTAGRERYRRSRDRDTMKEKMRVVLRIAARTRHRVLVLGALGCGAFGNPNVEVAQCWKEVFNEREFGGGWWETVVFAVMEEGGQTDGNGNFGVFWRGLDGVEV</sequence>
<dbReference type="AlphaFoldDB" id="A0AA39UZ68"/>
<name>A0AA39UZ68_9LECA</name>
<dbReference type="PANTHER" id="PTHR35596">
    <property type="entry name" value="DUF2263 DOMAIN-CONTAINING PROTEIN"/>
    <property type="match status" value="1"/>
</dbReference>
<proteinExistence type="predicted"/>
<dbReference type="InterPro" id="IPR043472">
    <property type="entry name" value="Macro_dom-like"/>
</dbReference>
<feature type="region of interest" description="Disordered" evidence="1">
    <location>
        <begin position="1"/>
        <end position="99"/>
    </location>
</feature>
<feature type="domain" description="Microbial-type PARG catalytic" evidence="2">
    <location>
        <begin position="145"/>
        <end position="241"/>
    </location>
</feature>
<evidence type="ECO:0000256" key="1">
    <source>
        <dbReference type="SAM" id="MobiDB-lite"/>
    </source>
</evidence>
<dbReference type="Proteomes" id="UP001166286">
    <property type="component" value="Unassembled WGS sequence"/>
</dbReference>
<reference evidence="3" key="1">
    <citation type="submission" date="2023-03" db="EMBL/GenBank/DDBJ databases">
        <title>Complete genome of Cladonia borealis.</title>
        <authorList>
            <person name="Park H."/>
        </authorList>
    </citation>
    <scope>NUCLEOTIDE SEQUENCE</scope>
    <source>
        <strain evidence="3">ANT050790</strain>
    </source>
</reference>
<feature type="compositionally biased region" description="Basic and acidic residues" evidence="1">
    <location>
        <begin position="76"/>
        <end position="87"/>
    </location>
</feature>
<dbReference type="Pfam" id="PF10021">
    <property type="entry name" value="PARG_cat_microb"/>
    <property type="match status" value="1"/>
</dbReference>
<dbReference type="InterPro" id="IPR012664">
    <property type="entry name" value="CHP02452"/>
</dbReference>
<dbReference type="Gene3D" id="3.40.220.10">
    <property type="entry name" value="Leucine Aminopeptidase, subunit E, domain 1"/>
    <property type="match status" value="1"/>
</dbReference>
<evidence type="ECO:0000313" key="4">
    <source>
        <dbReference type="Proteomes" id="UP001166286"/>
    </source>
</evidence>
<protein>
    <recommendedName>
        <fullName evidence="2">Microbial-type PARG catalytic domain-containing protein</fullName>
    </recommendedName>
</protein>
<dbReference type="PANTHER" id="PTHR35596:SF1">
    <property type="entry name" value="MICROBIAL-TYPE PARG CATALYTIC DOMAIN-CONTAINING PROTEIN"/>
    <property type="match status" value="1"/>
</dbReference>